<dbReference type="SMART" id="SM00222">
    <property type="entry name" value="Sec7"/>
    <property type="match status" value="1"/>
</dbReference>
<dbReference type="Pfam" id="PF23325">
    <property type="entry name" value="TPR_28"/>
    <property type="match status" value="1"/>
</dbReference>
<comment type="caution">
    <text evidence="7">The sequence shown here is derived from an EMBL/GenBank/DDBJ whole genome shotgun (WGS) entry which is preliminary data.</text>
</comment>
<gene>
    <name evidence="7" type="ORF">LUZ63_005608</name>
</gene>
<dbReference type="InterPro" id="IPR016024">
    <property type="entry name" value="ARM-type_fold"/>
</dbReference>
<evidence type="ECO:0000313" key="7">
    <source>
        <dbReference type="EMBL" id="KAJ1697096.1"/>
    </source>
</evidence>
<dbReference type="GO" id="GO:0012505">
    <property type="term" value="C:endomembrane system"/>
    <property type="evidence" value="ECO:0007669"/>
    <property type="project" value="UniProtKB-ARBA"/>
</dbReference>
<evidence type="ECO:0000313" key="8">
    <source>
        <dbReference type="Proteomes" id="UP001151287"/>
    </source>
</evidence>
<keyword evidence="5" id="KW-0472">Membrane</keyword>
<protein>
    <recommendedName>
        <fullName evidence="6">SEC7 domain-containing protein</fullName>
    </recommendedName>
</protein>
<dbReference type="PANTHER" id="PTHR10663:SF388">
    <property type="entry name" value="GOLGI-SPECIFIC BREFELDIN A-RESISTANCE GUANINE NUCLEOTIDE EXCHANGE FACTOR 1"/>
    <property type="match status" value="1"/>
</dbReference>
<keyword evidence="3" id="KW-0963">Cytoplasm</keyword>
<name>A0A9Q0CNE7_9POAL</name>
<dbReference type="GO" id="GO:0005829">
    <property type="term" value="C:cytosol"/>
    <property type="evidence" value="ECO:0007669"/>
    <property type="project" value="UniProtKB-SubCell"/>
</dbReference>
<feature type="domain" description="SEC7" evidence="6">
    <location>
        <begin position="515"/>
        <end position="696"/>
    </location>
</feature>
<evidence type="ECO:0000256" key="2">
    <source>
        <dbReference type="ARBA" id="ARBA00004514"/>
    </source>
</evidence>
<dbReference type="InterPro" id="IPR000904">
    <property type="entry name" value="Sec7_dom"/>
</dbReference>
<dbReference type="InterPro" id="IPR023394">
    <property type="entry name" value="Sec7_C_sf"/>
</dbReference>
<accession>A0A9Q0CNE7</accession>
<dbReference type="EMBL" id="JAMQYH010000002">
    <property type="protein sequence ID" value="KAJ1697096.1"/>
    <property type="molecule type" value="Genomic_DNA"/>
</dbReference>
<reference evidence="7" key="1">
    <citation type="journal article" date="2022" name="Cell">
        <title>Repeat-based holocentromeres influence genome architecture and karyotype evolution.</title>
        <authorList>
            <person name="Hofstatter P.G."/>
            <person name="Thangavel G."/>
            <person name="Lux T."/>
            <person name="Neumann P."/>
            <person name="Vondrak T."/>
            <person name="Novak P."/>
            <person name="Zhang M."/>
            <person name="Costa L."/>
            <person name="Castellani M."/>
            <person name="Scott A."/>
            <person name="Toegelov H."/>
            <person name="Fuchs J."/>
            <person name="Mata-Sucre Y."/>
            <person name="Dias Y."/>
            <person name="Vanzela A.L.L."/>
            <person name="Huettel B."/>
            <person name="Almeida C.C.S."/>
            <person name="Simkova H."/>
            <person name="Souza G."/>
            <person name="Pedrosa-Harand A."/>
            <person name="Macas J."/>
            <person name="Mayer K.F.X."/>
            <person name="Houben A."/>
            <person name="Marques A."/>
        </authorList>
    </citation>
    <scope>NUCLEOTIDE SEQUENCE</scope>
    <source>
        <strain evidence="7">RhyBre1mFocal</strain>
    </source>
</reference>
<dbReference type="PROSITE" id="PS50190">
    <property type="entry name" value="SEC7"/>
    <property type="match status" value="1"/>
</dbReference>
<dbReference type="Proteomes" id="UP001151287">
    <property type="component" value="Unassembled WGS sequence"/>
</dbReference>
<organism evidence="7 8">
    <name type="scientific">Rhynchospora breviuscula</name>
    <dbReference type="NCBI Taxonomy" id="2022672"/>
    <lineage>
        <taxon>Eukaryota</taxon>
        <taxon>Viridiplantae</taxon>
        <taxon>Streptophyta</taxon>
        <taxon>Embryophyta</taxon>
        <taxon>Tracheophyta</taxon>
        <taxon>Spermatophyta</taxon>
        <taxon>Magnoliopsida</taxon>
        <taxon>Liliopsida</taxon>
        <taxon>Poales</taxon>
        <taxon>Cyperaceae</taxon>
        <taxon>Cyperoideae</taxon>
        <taxon>Rhynchosporeae</taxon>
        <taxon>Rhynchospora</taxon>
    </lineage>
</organism>
<comment type="subcellular location">
    <subcellularLocation>
        <location evidence="2">Cytoplasm</location>
        <location evidence="2">Cytosol</location>
    </subcellularLocation>
    <subcellularLocation>
        <location evidence="1">Membrane</location>
        <topology evidence="1">Peripheral membrane protein</topology>
        <orientation evidence="1">Cytoplasmic side</orientation>
    </subcellularLocation>
</comment>
<dbReference type="Gene3D" id="1.10.1000.11">
    <property type="entry name" value="Arf Nucleotide-binding Site Opener,domain 2"/>
    <property type="match status" value="1"/>
</dbReference>
<dbReference type="FunFam" id="1.10.1000.11:FF:000010">
    <property type="entry name" value="ARF guanine-nucleotide exchange factor GNOM-like"/>
    <property type="match status" value="1"/>
</dbReference>
<dbReference type="Gene3D" id="1.10.220.20">
    <property type="match status" value="1"/>
</dbReference>
<sequence>MGGPSRSSAATCPLRTSMACVVSAEVSTVLAVMRRNVRWGGPIGVRYGTDGHGDDHSDHPLIQSLKLVRSLAFTWDPQDFLSVDPTVYLRPFLDIIRSDETGAPITGAALNSLYKFFALDVFDVSTANITGALDAVVDAVTGCRFEVTDPASEEAVLMKILQVLLGCVRSRAAPSLTNRHVCAIVNTCFRVVQQAGTKGELLQRVSRQTMQEVVRCVFSRLADLSPEEVKPNTNQIAETKMVQDGSGDSTEMNLEPDPALNDPFGIPCMVEIFEFLCSLLNIAEDIEINARVNPIDFDEDVPLFALGLVQTAIELSGSSIHKHRQLLSFVKDELFRNLMQFGLSMSPLILSTVCSIVLNLFYHLRGELKLQLEAFFSGVILRLAQSRHGATYQQQELAMEALVDFCRQKEFMAEMYTNMDCEIMCSNVFEDLISLLSKSAFPVNAPLSSLNVLALEGLVAIVQSFSERVGSRPHMSDLAISEELDKYHPFWLVKCEDFTDPGKWVQFMRHRKVIKKKLAGGVDQFNRDPKKGLEFLQNAKLLPENLDPESVALLLRYTPGLDKNLLGDYLGHHDDFCILVLHEFSRTFDFTGMSLDTALRLFLETFRLPGESQKIQRVLEAFSERYYEQSPQILVNKDAALVLSYSLIMLNTDQHNIRVKNKMTEEDFIRNNRRINGGSDLPREYLSEMYFSICRNEIRTMPADPGAGSGVGIPEMTLSRWLDLMSKANKASPYIKCDCSQAVLDRDMFAIMAGPAVAAISVVFDYTEHNRVLSSCIDGFMAVAKLAASYHTEEALNDLVVALCKFTNLQNISNIDDPVTAFGEDTKARMATEAVFYIANHYGDHIRSGWKSIVNCMLSLHKLGLLPARLTSDVSTDESSEPYPSESLITKPLVAPTAATQTVANSNPRRSYSLMGRFTQLLLLDSEEVQTQPTEEQLAARQSASDTVRKCQIDNIFAESKFLHAESLSHLARALVQAADQPKKIGASSDEEDTAVFCLELLITITLNNRDRITLLWQGIYEHIAHIVQSTVMPCNLVEKAVFGLLHICQRLLPYKENLSDDLLRSLQLILKLDARVADAYCENITQEVARLLKANASHIRSQTGWRTVINLLSITARHPDACETGFDALVFVMSDGAHLSPANFILCTEAARQFADSRLVPGDRSVQALELMAGSVSCLSRWCNEVKEVGGEAEQVLDGIREMWLRLVLALRRVCTDNREVVRNHALISMQRCLVGVDGICLSGPVWLQSFEVVFQLLDEMLEIAKSHSPKDYRNMETSLLHGIKMMSKAFLQSLQDVSALGQAFVELWLGVLSRMEQYVKVKLRGRRMEKLHEAIPELLKNTLLVMKASGTLSRDNKGLWDATCKIVNNIAPSLLFEVFPVPDKKDKEMTAVPTVPDGGIKAAV</sequence>
<keyword evidence="4" id="KW-0344">Guanine-nucleotide releasing factor</keyword>
<dbReference type="CDD" id="cd00171">
    <property type="entry name" value="Sec7"/>
    <property type="match status" value="1"/>
</dbReference>
<evidence type="ECO:0000256" key="4">
    <source>
        <dbReference type="ARBA" id="ARBA00022658"/>
    </source>
</evidence>
<evidence type="ECO:0000259" key="6">
    <source>
        <dbReference type="PROSITE" id="PS50190"/>
    </source>
</evidence>
<dbReference type="GO" id="GO:0016192">
    <property type="term" value="P:vesicle-mediated transport"/>
    <property type="evidence" value="ECO:0007669"/>
    <property type="project" value="UniProtKB-ARBA"/>
</dbReference>
<dbReference type="GO" id="GO:0005085">
    <property type="term" value="F:guanyl-nucleotide exchange factor activity"/>
    <property type="evidence" value="ECO:0007669"/>
    <property type="project" value="UniProtKB-KW"/>
</dbReference>
<evidence type="ECO:0000256" key="1">
    <source>
        <dbReference type="ARBA" id="ARBA00004287"/>
    </source>
</evidence>
<dbReference type="SUPFAM" id="SSF48371">
    <property type="entry name" value="ARM repeat"/>
    <property type="match status" value="1"/>
</dbReference>
<dbReference type="PANTHER" id="PTHR10663">
    <property type="entry name" value="GUANYL-NUCLEOTIDE EXCHANGE FACTOR"/>
    <property type="match status" value="1"/>
</dbReference>
<evidence type="ECO:0000256" key="3">
    <source>
        <dbReference type="ARBA" id="ARBA00022490"/>
    </source>
</evidence>
<dbReference type="Pfam" id="PF01369">
    <property type="entry name" value="Sec7"/>
    <property type="match status" value="1"/>
</dbReference>
<dbReference type="SUPFAM" id="SSF48425">
    <property type="entry name" value="Sec7 domain"/>
    <property type="match status" value="1"/>
</dbReference>
<dbReference type="InterPro" id="IPR056604">
    <property type="entry name" value="GBF1-like_TPR"/>
</dbReference>
<dbReference type="GO" id="GO:0032012">
    <property type="term" value="P:regulation of ARF protein signal transduction"/>
    <property type="evidence" value="ECO:0007669"/>
    <property type="project" value="InterPro"/>
</dbReference>
<dbReference type="Pfam" id="PF12783">
    <property type="entry name" value="Sec7-like_HUS"/>
    <property type="match status" value="1"/>
</dbReference>
<keyword evidence="8" id="KW-1185">Reference proteome</keyword>
<dbReference type="OrthoDB" id="430364at2759"/>
<evidence type="ECO:0000256" key="5">
    <source>
        <dbReference type="ARBA" id="ARBA00023136"/>
    </source>
</evidence>
<dbReference type="InterPro" id="IPR032691">
    <property type="entry name" value="Mon2/Sec7/BIG1-like_HUS"/>
</dbReference>
<proteinExistence type="predicted"/>
<dbReference type="GO" id="GO:0016020">
    <property type="term" value="C:membrane"/>
    <property type="evidence" value="ECO:0007669"/>
    <property type="project" value="UniProtKB-SubCell"/>
</dbReference>
<dbReference type="InterPro" id="IPR035999">
    <property type="entry name" value="Sec7_dom_sf"/>
</dbReference>